<feature type="compositionally biased region" description="Polar residues" evidence="4">
    <location>
        <begin position="590"/>
        <end position="601"/>
    </location>
</feature>
<feature type="compositionally biased region" description="Low complexity" evidence="4">
    <location>
        <begin position="522"/>
        <end position="538"/>
    </location>
</feature>
<name>A0A0L8FMT8_OCTBM</name>
<dbReference type="GO" id="GO:0045944">
    <property type="term" value="P:positive regulation of transcription by RNA polymerase II"/>
    <property type="evidence" value="ECO:0007669"/>
    <property type="project" value="UniProtKB-ARBA"/>
</dbReference>
<feature type="compositionally biased region" description="Polar residues" evidence="4">
    <location>
        <begin position="206"/>
        <end position="222"/>
    </location>
</feature>
<reference evidence="5" key="1">
    <citation type="submission" date="2015-07" db="EMBL/GenBank/DDBJ databases">
        <title>MeaNS - Measles Nucleotide Surveillance Program.</title>
        <authorList>
            <person name="Tran T."/>
            <person name="Druce J."/>
        </authorList>
    </citation>
    <scope>NUCLEOTIDE SEQUENCE</scope>
    <source>
        <strain evidence="5">UCB-OBI-ISO-001</strain>
        <tissue evidence="5">Gonad</tissue>
    </source>
</reference>
<accession>A0A0L8FMT8</accession>
<sequence>MAASLSLPSRPATRNCKINMNKSAVNVKMNGSPHKTPHKTPHTTSTPAKVQISKKTIVQNGFLRNGFVSPLLPKNETRLSPVKQKALPRKRKRSQRTKKVMDTSKRLSTCSTPRRRTRRKILKARHERTAVNKLGSEKKSITMSLKKKLSKTNSISPATQFRTKMNSNLRVSKSISKVQSTSGNKVRSKRLRQQTSSPPRSSRQPINNEVTSTPKIDNLNLSPSLPTMMNEPLTPAETPPIHTADADLPSFLKEQAYPIKCPPFCNKYCTNKHSKLLLALLNCDDGAADFKESASFKNFLNTINYYEKKNWRKNSAIFDMNPEYRYPLMHWAAILSKLNILKWLASAGYNINVLHTNTGDTALHRVLLCIRAIRINNPVMVKKFPQILEILEPNLKIKNRAGLTPFLTSCETVGMDGRAHYRNVDLLRDILNFAKERPGLLNILFNQQTKHGQSALHLLALNDKALGAMKMLVAAGANVQCLNKEGQTPFSLAVNLGQLRVAQYLEKHPLNITPPCIDTPLSSAPSSGASSSNSPSESNGDHLHPHEATDVGPSAVSSTSNAASDTCTPPFSKRIKVEGPLPSDYESDVSENTGQYSSSRDYPSKVKHVFRKCSNNTSDGILKQYFHICNDSARENLIASINMDKNECLQDLKVTEERLAALSRQIESICAEKHKKETEIRRLMVEIKGFDRSLEKLKEEKQELTEKSSSLDAKISLCVSVLKMVLNKNT</sequence>
<evidence type="ECO:0000256" key="3">
    <source>
        <dbReference type="SAM" id="Coils"/>
    </source>
</evidence>
<dbReference type="OMA" id="RTCQHAL"/>
<feature type="repeat" description="ANK" evidence="2">
    <location>
        <begin position="451"/>
        <end position="484"/>
    </location>
</feature>
<feature type="coiled-coil region" evidence="3">
    <location>
        <begin position="645"/>
        <end position="714"/>
    </location>
</feature>
<dbReference type="STRING" id="37653.A0A0L8FMT8"/>
<keyword evidence="3" id="KW-0175">Coiled coil</keyword>
<dbReference type="PROSITE" id="PS50088">
    <property type="entry name" value="ANK_REPEAT"/>
    <property type="match status" value="1"/>
</dbReference>
<evidence type="ECO:0000256" key="1">
    <source>
        <dbReference type="ARBA" id="ARBA00022737"/>
    </source>
</evidence>
<keyword evidence="2" id="KW-0040">ANK repeat</keyword>
<feature type="compositionally biased region" description="Basic residues" evidence="4">
    <location>
        <begin position="87"/>
        <end position="98"/>
    </location>
</feature>
<dbReference type="PANTHER" id="PTHR43828:SF3">
    <property type="entry name" value="CHROMO DOMAIN-CONTAINING PROTEIN"/>
    <property type="match status" value="1"/>
</dbReference>
<dbReference type="InterPro" id="IPR002110">
    <property type="entry name" value="Ankyrin_rpt"/>
</dbReference>
<dbReference type="GO" id="GO:0033309">
    <property type="term" value="C:SBF transcription complex"/>
    <property type="evidence" value="ECO:0007669"/>
    <property type="project" value="TreeGrafter"/>
</dbReference>
<keyword evidence="1" id="KW-0677">Repeat</keyword>
<feature type="compositionally biased region" description="Basic and acidic residues" evidence="4">
    <location>
        <begin position="539"/>
        <end position="549"/>
    </location>
</feature>
<dbReference type="EMBL" id="KQ428994">
    <property type="protein sequence ID" value="KOF65715.1"/>
    <property type="molecule type" value="Genomic_DNA"/>
</dbReference>
<dbReference type="GO" id="GO:0030907">
    <property type="term" value="C:MBF transcription complex"/>
    <property type="evidence" value="ECO:0007669"/>
    <property type="project" value="TreeGrafter"/>
</dbReference>
<dbReference type="Pfam" id="PF13637">
    <property type="entry name" value="Ank_4"/>
    <property type="match status" value="1"/>
</dbReference>
<feature type="region of interest" description="Disordered" evidence="4">
    <location>
        <begin position="516"/>
        <end position="601"/>
    </location>
</feature>
<evidence type="ECO:0008006" key="6">
    <source>
        <dbReference type="Google" id="ProtNLM"/>
    </source>
</evidence>
<dbReference type="SUPFAM" id="SSF48403">
    <property type="entry name" value="Ankyrin repeat"/>
    <property type="match status" value="1"/>
</dbReference>
<dbReference type="PANTHER" id="PTHR43828">
    <property type="entry name" value="ASPARAGINASE"/>
    <property type="match status" value="1"/>
</dbReference>
<feature type="region of interest" description="Disordered" evidence="4">
    <location>
        <begin position="147"/>
        <end position="222"/>
    </location>
</feature>
<dbReference type="Gene3D" id="1.25.40.20">
    <property type="entry name" value="Ankyrin repeat-containing domain"/>
    <property type="match status" value="1"/>
</dbReference>
<organism evidence="5">
    <name type="scientific">Octopus bimaculoides</name>
    <name type="common">California two-spotted octopus</name>
    <dbReference type="NCBI Taxonomy" id="37653"/>
    <lineage>
        <taxon>Eukaryota</taxon>
        <taxon>Metazoa</taxon>
        <taxon>Spiralia</taxon>
        <taxon>Lophotrochozoa</taxon>
        <taxon>Mollusca</taxon>
        <taxon>Cephalopoda</taxon>
        <taxon>Coleoidea</taxon>
        <taxon>Octopodiformes</taxon>
        <taxon>Octopoda</taxon>
        <taxon>Incirrata</taxon>
        <taxon>Octopodidae</taxon>
        <taxon>Octopus</taxon>
    </lineage>
</organism>
<dbReference type="SMART" id="SM00248">
    <property type="entry name" value="ANK"/>
    <property type="match status" value="3"/>
</dbReference>
<feature type="compositionally biased region" description="Polar residues" evidence="4">
    <location>
        <begin position="151"/>
        <end position="185"/>
    </location>
</feature>
<evidence type="ECO:0000313" key="5">
    <source>
        <dbReference type="EMBL" id="KOF65715.1"/>
    </source>
</evidence>
<dbReference type="KEGG" id="obi:106882483"/>
<dbReference type="AlphaFoldDB" id="A0A0L8FMT8"/>
<protein>
    <recommendedName>
        <fullName evidence="6">cGMP-dependent protein kinase interacting domain-containing protein</fullName>
    </recommendedName>
</protein>
<evidence type="ECO:0000256" key="4">
    <source>
        <dbReference type="SAM" id="MobiDB-lite"/>
    </source>
</evidence>
<dbReference type="InterPro" id="IPR036770">
    <property type="entry name" value="Ankyrin_rpt-contain_sf"/>
</dbReference>
<feature type="compositionally biased region" description="Low complexity" evidence="4">
    <location>
        <begin position="193"/>
        <end position="205"/>
    </location>
</feature>
<evidence type="ECO:0000256" key="2">
    <source>
        <dbReference type="PROSITE-ProRule" id="PRU00023"/>
    </source>
</evidence>
<feature type="region of interest" description="Disordered" evidence="4">
    <location>
        <begin position="87"/>
        <end position="118"/>
    </location>
</feature>
<feature type="compositionally biased region" description="Polar residues" evidence="4">
    <location>
        <begin position="555"/>
        <end position="569"/>
    </location>
</feature>
<proteinExistence type="predicted"/>
<gene>
    <name evidence="5" type="ORF">OCBIM_22014587mg</name>
</gene>
<dbReference type="InterPro" id="IPR051642">
    <property type="entry name" value="SWI6-like"/>
</dbReference>
<dbReference type="OrthoDB" id="2157354at2759"/>